<reference evidence="9" key="1">
    <citation type="submission" date="2023-11" db="EMBL/GenBank/DDBJ databases">
        <authorList>
            <person name="Alioto T."/>
            <person name="Alioto T."/>
            <person name="Gomez Garrido J."/>
        </authorList>
    </citation>
    <scope>NUCLEOTIDE SEQUENCE</scope>
</reference>
<evidence type="ECO:0000256" key="7">
    <source>
        <dbReference type="ARBA" id="ARBA00022807"/>
    </source>
</evidence>
<dbReference type="InterPro" id="IPR050164">
    <property type="entry name" value="Peptidase_C19"/>
</dbReference>
<dbReference type="GO" id="GO:0005634">
    <property type="term" value="C:nucleus"/>
    <property type="evidence" value="ECO:0007669"/>
    <property type="project" value="TreeGrafter"/>
</dbReference>
<comment type="catalytic activity">
    <reaction evidence="1">
        <text>Thiol-dependent hydrolysis of ester, thioester, amide, peptide and isopeptide bonds formed by the C-terminal Gly of ubiquitin (a 76-residue protein attached to proteins as an intracellular targeting signal).</text>
        <dbReference type="EC" id="3.4.19.12"/>
    </reaction>
</comment>
<dbReference type="Proteomes" id="UP001296104">
    <property type="component" value="Unassembled WGS sequence"/>
</dbReference>
<dbReference type="PROSITE" id="PS00973">
    <property type="entry name" value="USP_2"/>
    <property type="match status" value="1"/>
</dbReference>
<dbReference type="InterPro" id="IPR028889">
    <property type="entry name" value="USP"/>
</dbReference>
<dbReference type="GO" id="GO:0016579">
    <property type="term" value="P:protein deubiquitination"/>
    <property type="evidence" value="ECO:0007669"/>
    <property type="project" value="InterPro"/>
</dbReference>
<dbReference type="InterPro" id="IPR001394">
    <property type="entry name" value="Peptidase_C19_UCH"/>
</dbReference>
<evidence type="ECO:0000313" key="9">
    <source>
        <dbReference type="EMBL" id="CAK4033862.1"/>
    </source>
</evidence>
<comment type="similarity">
    <text evidence="2">Belongs to the peptidase C19 family.</text>
</comment>
<dbReference type="Gene3D" id="3.90.70.10">
    <property type="entry name" value="Cysteine proteinases"/>
    <property type="match status" value="1"/>
</dbReference>
<evidence type="ECO:0000313" key="10">
    <source>
        <dbReference type="Proteomes" id="UP001296104"/>
    </source>
</evidence>
<dbReference type="GO" id="GO:0005829">
    <property type="term" value="C:cytosol"/>
    <property type="evidence" value="ECO:0007669"/>
    <property type="project" value="TreeGrafter"/>
</dbReference>
<proteinExistence type="inferred from homology"/>
<evidence type="ECO:0000256" key="3">
    <source>
        <dbReference type="ARBA" id="ARBA00012759"/>
    </source>
</evidence>
<dbReference type="SUPFAM" id="SSF54001">
    <property type="entry name" value="Cysteine proteinases"/>
    <property type="match status" value="1"/>
</dbReference>
<keyword evidence="7" id="KW-0788">Thiol protease</keyword>
<dbReference type="CDD" id="cd02257">
    <property type="entry name" value="Peptidase_C19"/>
    <property type="match status" value="1"/>
</dbReference>
<keyword evidence="10" id="KW-1185">Reference proteome</keyword>
<feature type="domain" description="USP" evidence="8">
    <location>
        <begin position="1"/>
        <end position="192"/>
    </location>
</feature>
<evidence type="ECO:0000256" key="2">
    <source>
        <dbReference type="ARBA" id="ARBA00009085"/>
    </source>
</evidence>
<evidence type="ECO:0000256" key="1">
    <source>
        <dbReference type="ARBA" id="ARBA00000707"/>
    </source>
</evidence>
<keyword evidence="4" id="KW-0645">Protease</keyword>
<dbReference type="Pfam" id="PF00443">
    <property type="entry name" value="UCH"/>
    <property type="match status" value="1"/>
</dbReference>
<dbReference type="PANTHER" id="PTHR24006">
    <property type="entry name" value="UBIQUITIN CARBOXYL-TERMINAL HYDROLASE"/>
    <property type="match status" value="1"/>
</dbReference>
<protein>
    <recommendedName>
        <fullName evidence="3">ubiquitinyl hydrolase 1</fullName>
        <ecNumber evidence="3">3.4.19.12</ecNumber>
    </recommendedName>
</protein>
<evidence type="ECO:0000256" key="6">
    <source>
        <dbReference type="ARBA" id="ARBA00022801"/>
    </source>
</evidence>
<dbReference type="PANTHER" id="PTHR24006:SF888">
    <property type="entry name" value="UBIQUITIN CARBOXYL-TERMINAL HYDROLASE 30"/>
    <property type="match status" value="1"/>
</dbReference>
<evidence type="ECO:0000259" key="8">
    <source>
        <dbReference type="PROSITE" id="PS50235"/>
    </source>
</evidence>
<dbReference type="PROSITE" id="PS50235">
    <property type="entry name" value="USP_3"/>
    <property type="match status" value="1"/>
</dbReference>
<dbReference type="InterPro" id="IPR018200">
    <property type="entry name" value="USP_CS"/>
</dbReference>
<gene>
    <name evidence="9" type="ORF">LECACI_7A009020</name>
</gene>
<dbReference type="EMBL" id="CAVMBE010000096">
    <property type="protein sequence ID" value="CAK4033862.1"/>
    <property type="molecule type" value="Genomic_DNA"/>
</dbReference>
<evidence type="ECO:0000256" key="5">
    <source>
        <dbReference type="ARBA" id="ARBA00022786"/>
    </source>
</evidence>
<organism evidence="9 10">
    <name type="scientific">Lecanosticta acicola</name>
    <dbReference type="NCBI Taxonomy" id="111012"/>
    <lineage>
        <taxon>Eukaryota</taxon>
        <taxon>Fungi</taxon>
        <taxon>Dikarya</taxon>
        <taxon>Ascomycota</taxon>
        <taxon>Pezizomycotina</taxon>
        <taxon>Dothideomycetes</taxon>
        <taxon>Dothideomycetidae</taxon>
        <taxon>Mycosphaerellales</taxon>
        <taxon>Mycosphaerellaceae</taxon>
        <taxon>Lecanosticta</taxon>
    </lineage>
</organism>
<comment type="caution">
    <text evidence="9">The sequence shown here is derived from an EMBL/GenBank/DDBJ whole genome shotgun (WGS) entry which is preliminary data.</text>
</comment>
<keyword evidence="6" id="KW-0378">Hydrolase</keyword>
<dbReference type="GO" id="GO:0006508">
    <property type="term" value="P:proteolysis"/>
    <property type="evidence" value="ECO:0007669"/>
    <property type="project" value="UniProtKB-KW"/>
</dbReference>
<evidence type="ECO:0000256" key="4">
    <source>
        <dbReference type="ARBA" id="ARBA00022670"/>
    </source>
</evidence>
<dbReference type="AlphaFoldDB" id="A0AAI9EEV1"/>
<dbReference type="GO" id="GO:0004843">
    <property type="term" value="F:cysteine-type deubiquitinase activity"/>
    <property type="evidence" value="ECO:0007669"/>
    <property type="project" value="UniProtKB-EC"/>
</dbReference>
<keyword evidence="5" id="KW-0833">Ubl conjugation pathway</keyword>
<name>A0AAI9EEV1_9PEZI</name>
<accession>A0AAI9EEV1</accession>
<dbReference type="EC" id="3.4.19.12" evidence="3"/>
<dbReference type="InterPro" id="IPR038765">
    <property type="entry name" value="Papain-like_cys_pep_sf"/>
</dbReference>
<sequence length="195" mass="22399">MESVESTEDGISPWDLFGIGRDVKVTCRECGASEEDDERHGMGLGFDFSIRSRYGMRGEGPIHDVKCTFTELPEVLVVRLQRFRHDRTPRGKWVLRKEEREVPFGEYLNLGRYTPEGFDEMYRLDGVVGHRGDRPDGGHYIAVVRTADGFDYDTVNDNNAIEHRSDGDIKAMLSPKSRSNRFLPYVLIYSKMQED</sequence>